<evidence type="ECO:0000259" key="14">
    <source>
        <dbReference type="PROSITE" id="PS50109"/>
    </source>
</evidence>
<dbReference type="PROSITE" id="PS50109">
    <property type="entry name" value="HIS_KIN"/>
    <property type="match status" value="1"/>
</dbReference>
<sequence>MSITEYLRSRLWAFMLLALLEALVVLVLCAIGANDQLVVFICLLIGVAWCCLLGIEYARERRFYDDLVDLRRLLDNPRMIPNLIEEPIFPEGRITLEALNAMAKATSDEAAEVRRQIEEYRSYVETWVHEAKSPLAAAHLMVDNLHDDPMLAAEDPDRLIALNDELSRVENYIEQALYYARSESVERDYLVRRHVLRDIVSAALRSNAHELIAAHITPRLEDGLDLAVFCDDKWLEFIIGQVLQNSVRYAEPDTPEGSYVSFSACLLGEGSASERVDLTIADNGCGTSPADLSRVFERGFTGENGRTHKRSTGLGLWLVARLCSKMGLGVRAHSVEGEGFSVTIEFPTNKMHYFEE</sequence>
<dbReference type="InterPro" id="IPR003661">
    <property type="entry name" value="HisK_dim/P_dom"/>
</dbReference>
<keyword evidence="9 13" id="KW-1133">Transmembrane helix</keyword>
<keyword evidence="10" id="KW-0902">Two-component regulatory system</keyword>
<dbReference type="SUPFAM" id="SSF55874">
    <property type="entry name" value="ATPase domain of HSP90 chaperone/DNA topoisomerase II/histidine kinase"/>
    <property type="match status" value="1"/>
</dbReference>
<dbReference type="InterPro" id="IPR036097">
    <property type="entry name" value="HisK_dim/P_sf"/>
</dbReference>
<keyword evidence="6" id="KW-0808">Transferase</keyword>
<evidence type="ECO:0000256" key="6">
    <source>
        <dbReference type="ARBA" id="ARBA00022679"/>
    </source>
</evidence>
<evidence type="ECO:0000313" key="15">
    <source>
        <dbReference type="EMBL" id="HIU24723.1"/>
    </source>
</evidence>
<keyword evidence="4" id="KW-1003">Cell membrane</keyword>
<comment type="catalytic activity">
    <reaction evidence="1">
        <text>ATP + protein L-histidine = ADP + protein N-phospho-L-histidine.</text>
        <dbReference type="EC" id="2.7.13.3"/>
    </reaction>
</comment>
<keyword evidence="8 15" id="KW-0418">Kinase</keyword>
<dbReference type="EC" id="2.7.13.3" evidence="3"/>
<dbReference type="EMBL" id="DVMQ01000018">
    <property type="protein sequence ID" value="HIU24723.1"/>
    <property type="molecule type" value="Genomic_DNA"/>
</dbReference>
<evidence type="ECO:0000256" key="5">
    <source>
        <dbReference type="ARBA" id="ARBA00022553"/>
    </source>
</evidence>
<dbReference type="SUPFAM" id="SSF47384">
    <property type="entry name" value="Homodimeric domain of signal transducing histidine kinase"/>
    <property type="match status" value="1"/>
</dbReference>
<evidence type="ECO:0000256" key="11">
    <source>
        <dbReference type="ARBA" id="ARBA00023136"/>
    </source>
</evidence>
<dbReference type="GO" id="GO:0000155">
    <property type="term" value="F:phosphorelay sensor kinase activity"/>
    <property type="evidence" value="ECO:0007669"/>
    <property type="project" value="InterPro"/>
</dbReference>
<dbReference type="PANTHER" id="PTHR45453">
    <property type="entry name" value="PHOSPHATE REGULON SENSOR PROTEIN PHOR"/>
    <property type="match status" value="1"/>
</dbReference>
<keyword evidence="11 13" id="KW-0472">Membrane</keyword>
<dbReference type="Pfam" id="PF02518">
    <property type="entry name" value="HATPase_c"/>
    <property type="match status" value="1"/>
</dbReference>
<protein>
    <recommendedName>
        <fullName evidence="12">Sensor-like histidine kinase SenX3</fullName>
        <ecNumber evidence="3">2.7.13.3</ecNumber>
    </recommendedName>
</protein>
<evidence type="ECO:0000256" key="3">
    <source>
        <dbReference type="ARBA" id="ARBA00012438"/>
    </source>
</evidence>
<dbReference type="InterPro" id="IPR050351">
    <property type="entry name" value="BphY/WalK/GraS-like"/>
</dbReference>
<organism evidence="15 16">
    <name type="scientific">Candidatus Coprovicinus avistercoris</name>
    <dbReference type="NCBI Taxonomy" id="2840754"/>
    <lineage>
        <taxon>Bacteria</taxon>
        <taxon>Bacillati</taxon>
        <taxon>Actinomycetota</taxon>
        <taxon>Coriobacteriia</taxon>
        <taxon>Coriobacteriales</taxon>
        <taxon>Coriobacteriaceae</taxon>
        <taxon>Coriobacteriaceae incertae sedis</taxon>
        <taxon>Candidatus Coprovicinus</taxon>
    </lineage>
</organism>
<reference evidence="15" key="1">
    <citation type="submission" date="2020-10" db="EMBL/GenBank/DDBJ databases">
        <authorList>
            <person name="Gilroy R."/>
        </authorList>
    </citation>
    <scope>NUCLEOTIDE SEQUENCE</scope>
    <source>
        <strain evidence="15">ChiHjej12B11-29160</strain>
    </source>
</reference>
<keyword evidence="7 13" id="KW-0812">Transmembrane</keyword>
<evidence type="ECO:0000256" key="4">
    <source>
        <dbReference type="ARBA" id="ARBA00022475"/>
    </source>
</evidence>
<evidence type="ECO:0000256" key="8">
    <source>
        <dbReference type="ARBA" id="ARBA00022777"/>
    </source>
</evidence>
<dbReference type="GO" id="GO:0004721">
    <property type="term" value="F:phosphoprotein phosphatase activity"/>
    <property type="evidence" value="ECO:0007669"/>
    <property type="project" value="TreeGrafter"/>
</dbReference>
<dbReference type="InterPro" id="IPR003594">
    <property type="entry name" value="HATPase_dom"/>
</dbReference>
<dbReference type="AlphaFoldDB" id="A0A9D1I017"/>
<evidence type="ECO:0000256" key="10">
    <source>
        <dbReference type="ARBA" id="ARBA00023012"/>
    </source>
</evidence>
<evidence type="ECO:0000256" key="12">
    <source>
        <dbReference type="ARBA" id="ARBA00039401"/>
    </source>
</evidence>
<dbReference type="CDD" id="cd00082">
    <property type="entry name" value="HisKA"/>
    <property type="match status" value="1"/>
</dbReference>
<dbReference type="GO" id="GO:0016036">
    <property type="term" value="P:cellular response to phosphate starvation"/>
    <property type="evidence" value="ECO:0007669"/>
    <property type="project" value="TreeGrafter"/>
</dbReference>
<comment type="subcellular location">
    <subcellularLocation>
        <location evidence="2">Cell membrane</location>
        <topology evidence="2">Multi-pass membrane protein</topology>
    </subcellularLocation>
</comment>
<evidence type="ECO:0000313" key="16">
    <source>
        <dbReference type="Proteomes" id="UP000824078"/>
    </source>
</evidence>
<proteinExistence type="predicted"/>
<evidence type="ECO:0000256" key="2">
    <source>
        <dbReference type="ARBA" id="ARBA00004651"/>
    </source>
</evidence>
<dbReference type="PRINTS" id="PR00344">
    <property type="entry name" value="BCTRLSENSOR"/>
</dbReference>
<accession>A0A9D1I017</accession>
<dbReference type="GO" id="GO:0005886">
    <property type="term" value="C:plasma membrane"/>
    <property type="evidence" value="ECO:0007669"/>
    <property type="project" value="UniProtKB-SubCell"/>
</dbReference>
<dbReference type="InterPro" id="IPR004358">
    <property type="entry name" value="Sig_transdc_His_kin-like_C"/>
</dbReference>
<dbReference type="SMART" id="SM00387">
    <property type="entry name" value="HATPase_c"/>
    <property type="match status" value="1"/>
</dbReference>
<dbReference type="Gene3D" id="1.10.287.130">
    <property type="match status" value="1"/>
</dbReference>
<dbReference type="PANTHER" id="PTHR45453:SF2">
    <property type="entry name" value="HISTIDINE KINASE"/>
    <property type="match status" value="1"/>
</dbReference>
<evidence type="ECO:0000256" key="1">
    <source>
        <dbReference type="ARBA" id="ARBA00000085"/>
    </source>
</evidence>
<name>A0A9D1I017_9ACTN</name>
<evidence type="ECO:0000256" key="9">
    <source>
        <dbReference type="ARBA" id="ARBA00022989"/>
    </source>
</evidence>
<evidence type="ECO:0000256" key="13">
    <source>
        <dbReference type="SAM" id="Phobius"/>
    </source>
</evidence>
<reference evidence="15" key="2">
    <citation type="journal article" date="2021" name="PeerJ">
        <title>Extensive microbial diversity within the chicken gut microbiome revealed by metagenomics and culture.</title>
        <authorList>
            <person name="Gilroy R."/>
            <person name="Ravi A."/>
            <person name="Getino M."/>
            <person name="Pursley I."/>
            <person name="Horton D.L."/>
            <person name="Alikhan N.F."/>
            <person name="Baker D."/>
            <person name="Gharbi K."/>
            <person name="Hall N."/>
            <person name="Watson M."/>
            <person name="Adriaenssens E.M."/>
            <person name="Foster-Nyarko E."/>
            <person name="Jarju S."/>
            <person name="Secka A."/>
            <person name="Antonio M."/>
            <person name="Oren A."/>
            <person name="Chaudhuri R.R."/>
            <person name="La Ragione R."/>
            <person name="Hildebrand F."/>
            <person name="Pallen M.J."/>
        </authorList>
    </citation>
    <scope>NUCLEOTIDE SEQUENCE</scope>
    <source>
        <strain evidence="15">ChiHjej12B11-29160</strain>
    </source>
</reference>
<evidence type="ECO:0000256" key="7">
    <source>
        <dbReference type="ARBA" id="ARBA00022692"/>
    </source>
</evidence>
<dbReference type="Proteomes" id="UP000824078">
    <property type="component" value="Unassembled WGS sequence"/>
</dbReference>
<dbReference type="InterPro" id="IPR005467">
    <property type="entry name" value="His_kinase_dom"/>
</dbReference>
<dbReference type="InterPro" id="IPR036890">
    <property type="entry name" value="HATPase_C_sf"/>
</dbReference>
<dbReference type="Gene3D" id="3.30.565.10">
    <property type="entry name" value="Histidine kinase-like ATPase, C-terminal domain"/>
    <property type="match status" value="1"/>
</dbReference>
<feature type="domain" description="Histidine kinase" evidence="14">
    <location>
        <begin position="126"/>
        <end position="350"/>
    </location>
</feature>
<feature type="transmembrane region" description="Helical" evidence="13">
    <location>
        <begin position="37"/>
        <end position="55"/>
    </location>
</feature>
<gene>
    <name evidence="15" type="ORF">IAD17_07355</name>
</gene>
<comment type="caution">
    <text evidence="15">The sequence shown here is derived from an EMBL/GenBank/DDBJ whole genome shotgun (WGS) entry which is preliminary data.</text>
</comment>
<keyword evidence="5" id="KW-0597">Phosphoprotein</keyword>
<feature type="transmembrane region" description="Helical" evidence="13">
    <location>
        <begin position="12"/>
        <end position="31"/>
    </location>
</feature>